<name>A0ABV6A789_9PSEU</name>
<dbReference type="PANTHER" id="PTHR12001">
    <property type="entry name" value="GERANYLGERANYL PYROPHOSPHATE SYNTHASE"/>
    <property type="match status" value="1"/>
</dbReference>
<evidence type="ECO:0000313" key="8">
    <source>
        <dbReference type="Proteomes" id="UP001589693"/>
    </source>
</evidence>
<dbReference type="RefSeq" id="WP_377861347.1">
    <property type="nucleotide sequence ID" value="NZ_JBHLZU010000032.1"/>
</dbReference>
<accession>A0ABV6A789</accession>
<dbReference type="CDD" id="cd00685">
    <property type="entry name" value="Trans_IPPS_HT"/>
    <property type="match status" value="1"/>
</dbReference>
<dbReference type="PROSITE" id="PS00444">
    <property type="entry name" value="POLYPRENYL_SYNTHASE_2"/>
    <property type="match status" value="1"/>
</dbReference>
<dbReference type="EC" id="2.5.1.-" evidence="7"/>
<dbReference type="Gene3D" id="1.10.600.10">
    <property type="entry name" value="Farnesyl Diphosphate Synthase"/>
    <property type="match status" value="1"/>
</dbReference>
<dbReference type="SFLD" id="SFLDG01017">
    <property type="entry name" value="Polyprenyl_Transferase_Like"/>
    <property type="match status" value="1"/>
</dbReference>
<evidence type="ECO:0000256" key="2">
    <source>
        <dbReference type="ARBA" id="ARBA00006706"/>
    </source>
</evidence>
<evidence type="ECO:0000256" key="1">
    <source>
        <dbReference type="ARBA" id="ARBA00001946"/>
    </source>
</evidence>
<dbReference type="PROSITE" id="PS00723">
    <property type="entry name" value="POLYPRENYL_SYNTHASE_1"/>
    <property type="match status" value="1"/>
</dbReference>
<dbReference type="InterPro" id="IPR033749">
    <property type="entry name" value="Polyprenyl_synt_CS"/>
</dbReference>
<dbReference type="PANTHER" id="PTHR12001:SF85">
    <property type="entry name" value="SHORT CHAIN ISOPRENYL DIPHOSPHATE SYNTHASE"/>
    <property type="match status" value="1"/>
</dbReference>
<comment type="similarity">
    <text evidence="2 6">Belongs to the FPP/GGPP synthase family.</text>
</comment>
<comment type="caution">
    <text evidence="7">The sequence shown here is derived from an EMBL/GenBank/DDBJ whole genome shotgun (WGS) entry which is preliminary data.</text>
</comment>
<evidence type="ECO:0000256" key="4">
    <source>
        <dbReference type="ARBA" id="ARBA00022723"/>
    </source>
</evidence>
<keyword evidence="3 6" id="KW-0808">Transferase</keyword>
<dbReference type="GO" id="GO:0016740">
    <property type="term" value="F:transferase activity"/>
    <property type="evidence" value="ECO:0007669"/>
    <property type="project" value="UniProtKB-KW"/>
</dbReference>
<dbReference type="Pfam" id="PF00348">
    <property type="entry name" value="polyprenyl_synt"/>
    <property type="match status" value="1"/>
</dbReference>
<dbReference type="InterPro" id="IPR008949">
    <property type="entry name" value="Isoprenoid_synthase_dom_sf"/>
</dbReference>
<reference evidence="7 8" key="1">
    <citation type="submission" date="2024-09" db="EMBL/GenBank/DDBJ databases">
        <authorList>
            <person name="Sun Q."/>
            <person name="Mori K."/>
        </authorList>
    </citation>
    <scope>NUCLEOTIDE SEQUENCE [LARGE SCALE GENOMIC DNA]</scope>
    <source>
        <strain evidence="7 8">TBRC 7907</strain>
    </source>
</reference>
<evidence type="ECO:0000256" key="5">
    <source>
        <dbReference type="ARBA" id="ARBA00022842"/>
    </source>
</evidence>
<keyword evidence="4" id="KW-0479">Metal-binding</keyword>
<evidence type="ECO:0000313" key="7">
    <source>
        <dbReference type="EMBL" id="MFB9909036.1"/>
    </source>
</evidence>
<organism evidence="7 8">
    <name type="scientific">Allokutzneria oryzae</name>
    <dbReference type="NCBI Taxonomy" id="1378989"/>
    <lineage>
        <taxon>Bacteria</taxon>
        <taxon>Bacillati</taxon>
        <taxon>Actinomycetota</taxon>
        <taxon>Actinomycetes</taxon>
        <taxon>Pseudonocardiales</taxon>
        <taxon>Pseudonocardiaceae</taxon>
        <taxon>Allokutzneria</taxon>
    </lineage>
</organism>
<keyword evidence="8" id="KW-1185">Reference proteome</keyword>
<dbReference type="SUPFAM" id="SSF48576">
    <property type="entry name" value="Terpenoid synthases"/>
    <property type="match status" value="1"/>
</dbReference>
<evidence type="ECO:0000256" key="3">
    <source>
        <dbReference type="ARBA" id="ARBA00022679"/>
    </source>
</evidence>
<dbReference type="Proteomes" id="UP001589693">
    <property type="component" value="Unassembled WGS sequence"/>
</dbReference>
<dbReference type="InterPro" id="IPR000092">
    <property type="entry name" value="Polyprenyl_synt"/>
</dbReference>
<comment type="cofactor">
    <cofactor evidence="1">
        <name>Mg(2+)</name>
        <dbReference type="ChEBI" id="CHEBI:18420"/>
    </cofactor>
</comment>
<protein>
    <submittedName>
        <fullName evidence="7">Polyprenyl synthetase family protein</fullName>
        <ecNumber evidence="7">2.5.1.-</ecNumber>
    </submittedName>
</protein>
<gene>
    <name evidence="7" type="ORF">ACFFQA_34290</name>
</gene>
<proteinExistence type="inferred from homology"/>
<dbReference type="SFLD" id="SFLDS00005">
    <property type="entry name" value="Isoprenoid_Synthase_Type_I"/>
    <property type="match status" value="1"/>
</dbReference>
<dbReference type="EMBL" id="JBHLZU010000032">
    <property type="protein sequence ID" value="MFB9909036.1"/>
    <property type="molecule type" value="Genomic_DNA"/>
</dbReference>
<keyword evidence="5" id="KW-0460">Magnesium</keyword>
<evidence type="ECO:0000256" key="6">
    <source>
        <dbReference type="RuleBase" id="RU004466"/>
    </source>
</evidence>
<sequence>MTLTTLPPPHHEPVAPHDLRARVTDVLLRFIDDQDQILRDVDPELSTMTTALREFVLSSGKRLRSTFCYWGWRGAGGAPDDEGILVAASALELLQGCALIHDDVMDSSDTRRGLPTMHRRFARWHRLGDLHGSPEEFGTSVAILLGDLCLSWCAQMFDGCGLSEAAISRAKPAFHQMHTELMAGQYLDLLGPARGGGSSERARLIIDYKTARYTVGRPLELGALLADGGPELRARYAAYARPLGEAFQLRDDVLGVFGDTERTGKPAGDDLRAGKHTVMMDLTRSRATAAQRAVLDALFGNPDLDRDGIGKIQDIIRETGALASVNALIEEHRTAALSHLTDSLLETETQATLTELAITVTNRDY</sequence>